<protein>
    <submittedName>
        <fullName evidence="2">Uncharacterized protein</fullName>
    </submittedName>
</protein>
<feature type="region of interest" description="Disordered" evidence="1">
    <location>
        <begin position="1"/>
        <end position="51"/>
    </location>
</feature>
<comment type="caution">
    <text evidence="2">The sequence shown here is derived from an EMBL/GenBank/DDBJ whole genome shotgun (WGS) entry which is preliminary data.</text>
</comment>
<dbReference type="Proteomes" id="UP000436027">
    <property type="component" value="Unassembled WGS sequence"/>
</dbReference>
<evidence type="ECO:0000313" key="3">
    <source>
        <dbReference type="Proteomes" id="UP000436027"/>
    </source>
</evidence>
<evidence type="ECO:0000256" key="1">
    <source>
        <dbReference type="SAM" id="MobiDB-lite"/>
    </source>
</evidence>
<name>A0AAD3ZX68_MICMQ</name>
<dbReference type="EMBL" id="WAAQ01000003">
    <property type="protein sequence ID" value="KAB1881553.1"/>
    <property type="molecule type" value="Genomic_DNA"/>
</dbReference>
<feature type="compositionally biased region" description="Basic and acidic residues" evidence="1">
    <location>
        <begin position="36"/>
        <end position="50"/>
    </location>
</feature>
<feature type="compositionally biased region" description="Polar residues" evidence="1">
    <location>
        <begin position="96"/>
        <end position="105"/>
    </location>
</feature>
<evidence type="ECO:0000313" key="2">
    <source>
        <dbReference type="EMBL" id="KAB1881553.1"/>
    </source>
</evidence>
<gene>
    <name evidence="2" type="ORF">F6W70_16970</name>
</gene>
<reference evidence="2 3" key="1">
    <citation type="submission" date="2019-09" db="EMBL/GenBank/DDBJ databases">
        <title>Whole genome sequencing of Microbacterium maritypicum.</title>
        <authorList>
            <person name="Lenchi N."/>
        </authorList>
    </citation>
    <scope>NUCLEOTIDE SEQUENCE [LARGE SCALE GENOMIC DNA]</scope>
    <source>
        <strain evidence="2 3">DSM 12512</strain>
    </source>
</reference>
<sequence length="105" mass="11283">MPTDLWGAIDPCPRISGAQPTRHTGMQTASTSSKDPSTRDETQGDAEHPKPGIVCALFIQHSDRGEFSELRFHSLEPGGSDTVTPASINEGGDLADQSQLPNRIR</sequence>
<organism evidence="2 3">
    <name type="scientific">Microbacterium maritypicum</name>
    <name type="common">Microbacterium liquefaciens</name>
    <dbReference type="NCBI Taxonomy" id="33918"/>
    <lineage>
        <taxon>Bacteria</taxon>
        <taxon>Bacillati</taxon>
        <taxon>Actinomycetota</taxon>
        <taxon>Actinomycetes</taxon>
        <taxon>Micrococcales</taxon>
        <taxon>Microbacteriaceae</taxon>
        <taxon>Microbacterium</taxon>
    </lineage>
</organism>
<proteinExistence type="predicted"/>
<accession>A0AAD3ZX68</accession>
<feature type="region of interest" description="Disordered" evidence="1">
    <location>
        <begin position="73"/>
        <end position="105"/>
    </location>
</feature>
<dbReference type="RefSeq" id="WP_151487402.1">
    <property type="nucleotide sequence ID" value="NZ_BAAAIN010000005.1"/>
</dbReference>
<dbReference type="AlphaFoldDB" id="A0AAD3ZX68"/>
<feature type="compositionally biased region" description="Polar residues" evidence="1">
    <location>
        <begin position="18"/>
        <end position="35"/>
    </location>
</feature>